<gene>
    <name evidence="2" type="ORF">H4F45_10795</name>
</gene>
<protein>
    <submittedName>
        <fullName evidence="2">SpoIIE family protein phosphatase</fullName>
    </submittedName>
</protein>
<evidence type="ECO:0000256" key="1">
    <source>
        <dbReference type="ARBA" id="ARBA00022801"/>
    </source>
</evidence>
<reference evidence="2" key="1">
    <citation type="submission" date="2020-07" db="EMBL/GenBank/DDBJ databases">
        <title>A pangenomic view of the genus Pectobacterium provides insights into genome organization, phylogeny, and virulence.</title>
        <authorList>
            <person name="Jonkheer E."/>
            <person name="Brankovics B."/>
            <person name="Houwers I."/>
            <person name="Van Der Wolf J."/>
            <person name="Bonants P."/>
            <person name="Vreeburg R."/>
            <person name="Bollema R."/>
            <person name="De Haan J."/>
            <person name="Berke L."/>
            <person name="De Ridder D."/>
            <person name="Smit S."/>
            <person name="Van Der Lee T.A.J."/>
        </authorList>
    </citation>
    <scope>NUCLEOTIDE SEQUENCE</scope>
    <source>
        <strain evidence="2">NAK:433</strain>
    </source>
</reference>
<comment type="caution">
    <text evidence="2">The sequence shown here is derived from an EMBL/GenBank/DDBJ whole genome shotgun (WGS) entry which is preliminary data.</text>
</comment>
<dbReference type="InterPro" id="IPR036457">
    <property type="entry name" value="PPM-type-like_dom_sf"/>
</dbReference>
<dbReference type="RefSeq" id="WP_039276234.1">
    <property type="nucleotide sequence ID" value="NZ_CP009769.1"/>
</dbReference>
<organism evidence="2 3">
    <name type="scientific">Pectobacterium brasiliense</name>
    <dbReference type="NCBI Taxonomy" id="180957"/>
    <lineage>
        <taxon>Bacteria</taxon>
        <taxon>Pseudomonadati</taxon>
        <taxon>Pseudomonadota</taxon>
        <taxon>Gammaproteobacteria</taxon>
        <taxon>Enterobacterales</taxon>
        <taxon>Pectobacteriaceae</taxon>
        <taxon>Pectobacterium</taxon>
    </lineage>
</organism>
<dbReference type="Proteomes" id="UP000768524">
    <property type="component" value="Unassembled WGS sequence"/>
</dbReference>
<dbReference type="AlphaFoldDB" id="A0A086EVA4"/>
<proteinExistence type="predicted"/>
<dbReference type="Gene3D" id="3.10.580.10">
    <property type="entry name" value="CBS-domain"/>
    <property type="match status" value="1"/>
</dbReference>
<dbReference type="Pfam" id="PF00571">
    <property type="entry name" value="CBS"/>
    <property type="match status" value="1"/>
</dbReference>
<dbReference type="InterPro" id="IPR052016">
    <property type="entry name" value="Bact_Sigma-Reg"/>
</dbReference>
<dbReference type="CDD" id="cd04598">
    <property type="entry name" value="CBS_pair_GGDEF_EAL"/>
    <property type="match status" value="1"/>
</dbReference>
<dbReference type="SUPFAM" id="SSF54631">
    <property type="entry name" value="CBS-domain pair"/>
    <property type="match status" value="1"/>
</dbReference>
<dbReference type="InterPro" id="IPR001932">
    <property type="entry name" value="PPM-type_phosphatase-like_dom"/>
</dbReference>
<dbReference type="PANTHER" id="PTHR43156:SF9">
    <property type="entry name" value="HAMP DOMAIN-CONTAINING PROTEIN"/>
    <property type="match status" value="1"/>
</dbReference>
<dbReference type="SUPFAM" id="SSF81606">
    <property type="entry name" value="PP2C-like"/>
    <property type="match status" value="1"/>
</dbReference>
<name>A0A086EVA4_9GAMM</name>
<dbReference type="PANTHER" id="PTHR43156">
    <property type="entry name" value="STAGE II SPORULATION PROTEIN E-RELATED"/>
    <property type="match status" value="1"/>
</dbReference>
<evidence type="ECO:0000313" key="2">
    <source>
        <dbReference type="EMBL" id="MBN3051947.1"/>
    </source>
</evidence>
<evidence type="ECO:0000313" key="3">
    <source>
        <dbReference type="Proteomes" id="UP000768524"/>
    </source>
</evidence>
<dbReference type="SMART" id="SM00331">
    <property type="entry name" value="PP2C_SIG"/>
    <property type="match status" value="1"/>
</dbReference>
<dbReference type="Gene3D" id="3.60.40.10">
    <property type="entry name" value="PPM-type phosphatase domain"/>
    <property type="match status" value="1"/>
</dbReference>
<dbReference type="InterPro" id="IPR000644">
    <property type="entry name" value="CBS_dom"/>
</dbReference>
<dbReference type="InterPro" id="IPR046342">
    <property type="entry name" value="CBS_dom_sf"/>
</dbReference>
<dbReference type="EMBL" id="JACGEP010000025">
    <property type="protein sequence ID" value="MBN3051947.1"/>
    <property type="molecule type" value="Genomic_DNA"/>
</dbReference>
<dbReference type="Pfam" id="PF07228">
    <property type="entry name" value="SpoIIE"/>
    <property type="match status" value="1"/>
</dbReference>
<sequence>MIAMPVPCARPLLRGTPVARDLCIPLPDVSPDTDNATVLQLFSKNKEWVSLPVVEDGRPFGLINRHIFLSQMSRPFYRELYDKKSCIAFMDKNPLIVDALASLNDVADQTVITGDKSLTDGFMITENGRYIGIGLGIDLIKAVSDMHLRQHQQIMQSIEYASVIQTAMLTTSTQAMSRTLADWCLAWEPRDCVGGDCYAFKTYQNGWLAAVADCTGHGVPGAFMTLIFSSALEQALTQHGPMLPAQLLQAINRHIKDTLGQRDEARQLSTSNDGCDAMLVFCDMTRNTLTFSGARMPAFMLQRDTGQLTPLQCDRMGVGYTETPYDYQWSSYELPLHDNDMFFTTTDGLTDQIGGERRIMFGKRRLQEYLQHHQHQPMRELANQLLSAHKIYQGDQTRRDDLTFWGFRHCSTFV</sequence>
<accession>A0A086EVA4</accession>
<dbReference type="GO" id="GO:0016791">
    <property type="term" value="F:phosphatase activity"/>
    <property type="evidence" value="ECO:0007669"/>
    <property type="project" value="TreeGrafter"/>
</dbReference>
<keyword evidence="1" id="KW-0378">Hydrolase</keyword>